<evidence type="ECO:0000313" key="2">
    <source>
        <dbReference type="EMBL" id="QHC02108.1"/>
    </source>
</evidence>
<keyword evidence="1" id="KW-1133">Transmembrane helix</keyword>
<sequence length="424" mass="44296">MWRAAGFGAFAGLGAIIPLHLALNADFGVAVVLIVVAAVVLLVAVRGFRRQPSPGSRDGTVTPGATPTAIFGGVAALVLITGAAFPPGALAGAAKSDKSVAQAARDGSDDIPDDKEDEYDADNQLAELMSRAIEDNALATSSFVSVEIEDWSARLSVYDYGDAILRTYEYNDDFEIDVRSVGVDPAEVATFNWSSVLIPDLTDAYSDALYTYASAWMTEAIDNPTLRIQAQGLGQPPRLSVTVPVSENGDVRIIEMLPDGTLPRYFNPNDPETVLAEANAVVAESGADPANVVELIYQAEGVDGAIRPVTTSALEDRAGLLVTVAGTGEPTAYVEPIGSFPVTTPRPPAGLPTFDLTTVTGAALEAVVEAHRNAMTASPDVAATAAVRVAMLDIAGVTQLTVEIQFSALPNSRAFYTIGGERIG</sequence>
<evidence type="ECO:0000256" key="1">
    <source>
        <dbReference type="SAM" id="Phobius"/>
    </source>
</evidence>
<proteinExistence type="predicted"/>
<protein>
    <submittedName>
        <fullName evidence="2">Uncharacterized protein</fullName>
    </submittedName>
</protein>
<dbReference type="RefSeq" id="WP_159547232.1">
    <property type="nucleotide sequence ID" value="NZ_CP047156.1"/>
</dbReference>
<dbReference type="KEGG" id="eke:EK0264_18745"/>
<keyword evidence="1" id="KW-0472">Membrane</keyword>
<dbReference type="AlphaFoldDB" id="A0A7L4YSS3"/>
<dbReference type="InParanoid" id="A0A7L4YSS3"/>
<feature type="transmembrane region" description="Helical" evidence="1">
    <location>
        <begin position="7"/>
        <end position="23"/>
    </location>
</feature>
<feature type="transmembrane region" description="Helical" evidence="1">
    <location>
        <begin position="29"/>
        <end position="48"/>
    </location>
</feature>
<accession>A0A7L4YSS3</accession>
<name>A0A7L4YSS3_9ACTN</name>
<dbReference type="Proteomes" id="UP000463857">
    <property type="component" value="Chromosome"/>
</dbReference>
<evidence type="ECO:0000313" key="3">
    <source>
        <dbReference type="Proteomes" id="UP000463857"/>
    </source>
</evidence>
<gene>
    <name evidence="2" type="ORF">EK0264_18745</name>
</gene>
<organism evidence="2 3">
    <name type="scientific">Epidermidibacterium keratini</name>
    <dbReference type="NCBI Taxonomy" id="1891644"/>
    <lineage>
        <taxon>Bacteria</taxon>
        <taxon>Bacillati</taxon>
        <taxon>Actinomycetota</taxon>
        <taxon>Actinomycetes</taxon>
        <taxon>Sporichthyales</taxon>
        <taxon>Sporichthyaceae</taxon>
        <taxon>Epidermidibacterium</taxon>
    </lineage>
</organism>
<dbReference type="EMBL" id="CP047156">
    <property type="protein sequence ID" value="QHC02108.1"/>
    <property type="molecule type" value="Genomic_DNA"/>
</dbReference>
<keyword evidence="3" id="KW-1185">Reference proteome</keyword>
<keyword evidence="1" id="KW-0812">Transmembrane</keyword>
<reference evidence="2 3" key="1">
    <citation type="journal article" date="2018" name="Int. J. Syst. Evol. Microbiol.">
        <title>Epidermidibacterium keratini gen. nov., sp. nov., a member of the family Sporichthyaceae, isolated from keratin epidermis.</title>
        <authorList>
            <person name="Lee D.G."/>
            <person name="Trujillo M.E."/>
            <person name="Kang S."/>
            <person name="Nam J.J."/>
            <person name="Kim Y.J."/>
        </authorList>
    </citation>
    <scope>NUCLEOTIDE SEQUENCE [LARGE SCALE GENOMIC DNA]</scope>
    <source>
        <strain evidence="2 3">EPI-7</strain>
    </source>
</reference>
<feature type="transmembrane region" description="Helical" evidence="1">
    <location>
        <begin position="69"/>
        <end position="90"/>
    </location>
</feature>